<evidence type="ECO:0000313" key="2">
    <source>
        <dbReference type="EMBL" id="KAJ7315409.1"/>
    </source>
</evidence>
<proteinExistence type="predicted"/>
<dbReference type="EMBL" id="JARIHO010000062">
    <property type="protein sequence ID" value="KAJ7315409.1"/>
    <property type="molecule type" value="Genomic_DNA"/>
</dbReference>
<feature type="transmembrane region" description="Helical" evidence="1">
    <location>
        <begin position="148"/>
        <end position="167"/>
    </location>
</feature>
<feature type="transmembrane region" description="Helical" evidence="1">
    <location>
        <begin position="121"/>
        <end position="142"/>
    </location>
</feature>
<keyword evidence="1" id="KW-0472">Membrane</keyword>
<reference evidence="2" key="1">
    <citation type="submission" date="2023-03" db="EMBL/GenBank/DDBJ databases">
        <title>Massive genome expansion in bonnet fungi (Mycena s.s.) driven by repeated elements and novel gene families across ecological guilds.</title>
        <authorList>
            <consortium name="Lawrence Berkeley National Laboratory"/>
            <person name="Harder C.B."/>
            <person name="Miyauchi S."/>
            <person name="Viragh M."/>
            <person name="Kuo A."/>
            <person name="Thoen E."/>
            <person name="Andreopoulos B."/>
            <person name="Lu D."/>
            <person name="Skrede I."/>
            <person name="Drula E."/>
            <person name="Henrissat B."/>
            <person name="Morin E."/>
            <person name="Kohler A."/>
            <person name="Barry K."/>
            <person name="LaButti K."/>
            <person name="Morin E."/>
            <person name="Salamov A."/>
            <person name="Lipzen A."/>
            <person name="Mereny Z."/>
            <person name="Hegedus B."/>
            <person name="Baldrian P."/>
            <person name="Stursova M."/>
            <person name="Weitz H."/>
            <person name="Taylor A."/>
            <person name="Grigoriev I.V."/>
            <person name="Nagy L.G."/>
            <person name="Martin F."/>
            <person name="Kauserud H."/>
        </authorList>
    </citation>
    <scope>NUCLEOTIDE SEQUENCE</scope>
    <source>
        <strain evidence="2">CBHHK002</strain>
    </source>
</reference>
<keyword evidence="1" id="KW-0812">Transmembrane</keyword>
<feature type="transmembrane region" description="Helical" evidence="1">
    <location>
        <begin position="6"/>
        <end position="26"/>
    </location>
</feature>
<feature type="transmembrane region" description="Helical" evidence="1">
    <location>
        <begin position="92"/>
        <end position="109"/>
    </location>
</feature>
<keyword evidence="1" id="KW-1133">Transmembrane helix</keyword>
<feature type="transmembrane region" description="Helical" evidence="1">
    <location>
        <begin position="259"/>
        <end position="280"/>
    </location>
</feature>
<gene>
    <name evidence="2" type="ORF">DFH08DRAFT_972107</name>
</gene>
<feature type="transmembrane region" description="Helical" evidence="1">
    <location>
        <begin position="217"/>
        <end position="238"/>
    </location>
</feature>
<feature type="transmembrane region" description="Helical" evidence="1">
    <location>
        <begin position="318"/>
        <end position="337"/>
    </location>
</feature>
<dbReference type="AlphaFoldDB" id="A0AAD6ZBW6"/>
<organism evidence="2 3">
    <name type="scientific">Mycena albidolilacea</name>
    <dbReference type="NCBI Taxonomy" id="1033008"/>
    <lineage>
        <taxon>Eukaryota</taxon>
        <taxon>Fungi</taxon>
        <taxon>Dikarya</taxon>
        <taxon>Basidiomycota</taxon>
        <taxon>Agaricomycotina</taxon>
        <taxon>Agaricomycetes</taxon>
        <taxon>Agaricomycetidae</taxon>
        <taxon>Agaricales</taxon>
        <taxon>Marasmiineae</taxon>
        <taxon>Mycenaceae</taxon>
        <taxon>Mycena</taxon>
    </lineage>
</organism>
<sequence length="409" mass="43829">MTLSSVIPPLALVACAFFVTNVLFVVDRATASTKSGVLSTIISTVQMLASPESVEFNSFKEVAGIAGIYLASSAVLVLALEDILAIPSKPAFRGLFLLFQVGNAVYAAANAETLVAMGRTVMGFAALGMCVSASLAVGQIPHLFEQPRLLACLAAVVGIMVFAGPLIDERLLDMISTRQHGDTVLAKWCFCASLPIQIVVFAAWQPSSDAVILKFNMFPLFTDALSLATIVLGAFAIYRKLANRKVSDSESQVPRPRSGQIIFTIALLLLTGVYYLPLWFRASGRSESLTGLIIPPFMGSIFISLIGLTSLKNPFEIVPLAVAVITPLAFTIAFYRASGQLPACSFIGMRIICKPSYFYFPLSNISADLRRMLFSDGTSIGAGIRYSSLMGQATEFLDTINGVVDASRM</sequence>
<evidence type="ECO:0000313" key="3">
    <source>
        <dbReference type="Proteomes" id="UP001218218"/>
    </source>
</evidence>
<evidence type="ECO:0000256" key="1">
    <source>
        <dbReference type="SAM" id="Phobius"/>
    </source>
</evidence>
<feature type="transmembrane region" description="Helical" evidence="1">
    <location>
        <begin position="292"/>
        <end position="311"/>
    </location>
</feature>
<keyword evidence="3" id="KW-1185">Reference proteome</keyword>
<feature type="transmembrane region" description="Helical" evidence="1">
    <location>
        <begin position="188"/>
        <end position="205"/>
    </location>
</feature>
<dbReference type="Proteomes" id="UP001218218">
    <property type="component" value="Unassembled WGS sequence"/>
</dbReference>
<protein>
    <submittedName>
        <fullName evidence="2">Uncharacterized protein</fullName>
    </submittedName>
</protein>
<accession>A0AAD6ZBW6</accession>
<feature type="transmembrane region" description="Helical" evidence="1">
    <location>
        <begin position="62"/>
        <end position="80"/>
    </location>
</feature>
<name>A0AAD6ZBW6_9AGAR</name>
<comment type="caution">
    <text evidence="2">The sequence shown here is derived from an EMBL/GenBank/DDBJ whole genome shotgun (WGS) entry which is preliminary data.</text>
</comment>